<evidence type="ECO:0000313" key="2">
    <source>
        <dbReference type="EMBL" id="OEU16983.1"/>
    </source>
</evidence>
<dbReference type="KEGG" id="fcy:FRACYDRAFT_218094"/>
<proteinExistence type="predicted"/>
<evidence type="ECO:0000256" key="1">
    <source>
        <dbReference type="SAM" id="Phobius"/>
    </source>
</evidence>
<feature type="transmembrane region" description="Helical" evidence="1">
    <location>
        <begin position="59"/>
        <end position="85"/>
    </location>
</feature>
<dbReference type="InParanoid" id="A0A1E7FGT0"/>
<dbReference type="Proteomes" id="UP000095751">
    <property type="component" value="Unassembled WGS sequence"/>
</dbReference>
<dbReference type="EMBL" id="KV784358">
    <property type="protein sequence ID" value="OEU16983.1"/>
    <property type="molecule type" value="Genomic_DNA"/>
</dbReference>
<dbReference type="OrthoDB" id="186314at2759"/>
<reference evidence="2 3" key="1">
    <citation type="submission" date="2016-09" db="EMBL/GenBank/DDBJ databases">
        <title>Extensive genetic diversity and differential bi-allelic expression allows diatom success in the polar Southern Ocean.</title>
        <authorList>
            <consortium name="DOE Joint Genome Institute"/>
            <person name="Mock T."/>
            <person name="Otillar R.P."/>
            <person name="Strauss J."/>
            <person name="Dupont C."/>
            <person name="Frickenhaus S."/>
            <person name="Maumus F."/>
            <person name="Mcmullan M."/>
            <person name="Sanges R."/>
            <person name="Schmutz J."/>
            <person name="Toseland A."/>
            <person name="Valas R."/>
            <person name="Veluchamy A."/>
            <person name="Ward B.J."/>
            <person name="Allen A."/>
            <person name="Barry K."/>
            <person name="Falciatore A."/>
            <person name="Ferrante M."/>
            <person name="Fortunato A.E."/>
            <person name="Gloeckner G."/>
            <person name="Gruber A."/>
            <person name="Hipkin R."/>
            <person name="Janech M."/>
            <person name="Kroth P."/>
            <person name="Leese F."/>
            <person name="Lindquist E."/>
            <person name="Lyon B.R."/>
            <person name="Martin J."/>
            <person name="Mayer C."/>
            <person name="Parker M."/>
            <person name="Quesneville H."/>
            <person name="Raymond J."/>
            <person name="Uhlig C."/>
            <person name="Valentin K.U."/>
            <person name="Worden A.Z."/>
            <person name="Armbrust E.V."/>
            <person name="Bowler C."/>
            <person name="Green B."/>
            <person name="Moulton V."/>
            <person name="Van Oosterhout C."/>
            <person name="Grigoriev I."/>
        </authorList>
    </citation>
    <scope>NUCLEOTIDE SEQUENCE [LARGE SCALE GENOMIC DNA]</scope>
    <source>
        <strain evidence="2 3">CCMP1102</strain>
    </source>
</reference>
<organism evidence="2 3">
    <name type="scientific">Fragilariopsis cylindrus CCMP1102</name>
    <dbReference type="NCBI Taxonomy" id="635003"/>
    <lineage>
        <taxon>Eukaryota</taxon>
        <taxon>Sar</taxon>
        <taxon>Stramenopiles</taxon>
        <taxon>Ochrophyta</taxon>
        <taxon>Bacillariophyta</taxon>
        <taxon>Bacillariophyceae</taxon>
        <taxon>Bacillariophycidae</taxon>
        <taxon>Bacillariales</taxon>
        <taxon>Bacillariaceae</taxon>
        <taxon>Fragilariopsis</taxon>
    </lineage>
</organism>
<keyword evidence="1" id="KW-1133">Transmembrane helix</keyword>
<accession>A0A1E7FGT0</accession>
<evidence type="ECO:0000313" key="3">
    <source>
        <dbReference type="Proteomes" id="UP000095751"/>
    </source>
</evidence>
<dbReference type="AlphaFoldDB" id="A0A1E7FGT0"/>
<keyword evidence="1" id="KW-0472">Membrane</keyword>
<name>A0A1E7FGT0_9STRA</name>
<gene>
    <name evidence="2" type="ORF">FRACYDRAFT_218094</name>
</gene>
<sequence>MPNGFSEMENGPLIVIAEMGNHKARCEVLRRHIMMIDNVDYEDATTTLNDIEKKNRKNIIWAVLPYQIGIATALMAGIGAVPMVFNVDIALWFNHHFVTMEIPGESDLDTALETGAWTWNWMEPVLGTASFTLLCLQFSRAQITNLGLQPYTEKLKEARAKAVIKAFPKYDATILRDFVHSDTLIK</sequence>
<feature type="non-terminal residue" evidence="2">
    <location>
        <position position="186"/>
    </location>
</feature>
<protein>
    <submittedName>
        <fullName evidence="2">Uncharacterized protein</fullName>
    </submittedName>
</protein>
<keyword evidence="1" id="KW-0812">Transmembrane</keyword>
<keyword evidence="3" id="KW-1185">Reference proteome</keyword>